<gene>
    <name evidence="2" type="ORF">P3G67_33300</name>
</gene>
<dbReference type="Proteomes" id="UP001216579">
    <property type="component" value="Unassembled WGS sequence"/>
</dbReference>
<feature type="region of interest" description="Disordered" evidence="1">
    <location>
        <begin position="458"/>
        <end position="477"/>
    </location>
</feature>
<organism evidence="2 3">
    <name type="scientific">Streptomyces silvisoli</name>
    <dbReference type="NCBI Taxonomy" id="3034235"/>
    <lineage>
        <taxon>Bacteria</taxon>
        <taxon>Bacillati</taxon>
        <taxon>Actinomycetota</taxon>
        <taxon>Actinomycetes</taxon>
        <taxon>Kitasatosporales</taxon>
        <taxon>Streptomycetaceae</taxon>
        <taxon>Streptomyces</taxon>
    </lineage>
</organism>
<accession>A0ABT5ZWH7</accession>
<comment type="caution">
    <text evidence="2">The sequence shown here is derived from an EMBL/GenBank/DDBJ whole genome shotgun (WGS) entry which is preliminary data.</text>
</comment>
<protein>
    <submittedName>
        <fullName evidence="2">HEAT repeat domain-containing protein</fullName>
    </submittedName>
</protein>
<reference evidence="2 3" key="1">
    <citation type="submission" date="2023-03" db="EMBL/GenBank/DDBJ databases">
        <title>Draft genome sequence of Streptomyces sp. RB6PN23 isolated from peat swamp forest in Thailand.</title>
        <authorList>
            <person name="Klaysubun C."/>
            <person name="Duangmal K."/>
        </authorList>
    </citation>
    <scope>NUCLEOTIDE SEQUENCE [LARGE SCALE GENOMIC DNA]</scope>
    <source>
        <strain evidence="2 3">RB6PN23</strain>
    </source>
</reference>
<proteinExistence type="predicted"/>
<evidence type="ECO:0000256" key="1">
    <source>
        <dbReference type="SAM" id="MobiDB-lite"/>
    </source>
</evidence>
<evidence type="ECO:0000313" key="2">
    <source>
        <dbReference type="EMBL" id="MDF3294006.1"/>
    </source>
</evidence>
<dbReference type="EMBL" id="JARJBC010000033">
    <property type="protein sequence ID" value="MDF3294006.1"/>
    <property type="molecule type" value="Genomic_DNA"/>
</dbReference>
<keyword evidence="3" id="KW-1185">Reference proteome</keyword>
<name>A0ABT5ZWH7_9ACTN</name>
<evidence type="ECO:0000313" key="3">
    <source>
        <dbReference type="Proteomes" id="UP001216579"/>
    </source>
</evidence>
<dbReference type="RefSeq" id="WP_276096836.1">
    <property type="nucleotide sequence ID" value="NZ_JARJBC010000033.1"/>
</dbReference>
<sequence>MFDPDIAPSGTLLGLLQRGRGDGTLHALAEQRGEALAALEQCVLSDPRRDWQVESRSLYYARLYSELEGGLEGIEQHLFHPDDVLDTEEQRTGLALSVLGHLAGYGRRDALRLLREYAARGSNWHWALDELALRDDDAGLTALAPAILGRFPRGAEGDAALARALREAYEPRPWRLWADDRVHGARVRAAEEQGSFDRWQRQLRPAGPAPGWSVRDVLEWAEQGLEAHPVQHRDAPAARCLAAVAGPEDRAELLHAARLGPQGARAAALRHLADRQDPDVLGLIEAAAADPSLVVSRAALESFARMRSVAGVEQARRWAAREDELGTAAAQMLAMLGGAEDAARVLAALRRTVRVRGADAEGLAVLVEGAGRLSIGCAAPVVRHVYRETASSHLRGCAARTLAVIDPSFADGFAIECLWDCEESTRELAARHAATGDVRVLAQLRRLAADPAEEADVQSAVRGRLSTTAATARRRSA</sequence>